<dbReference type="EMBL" id="WIGO01000449">
    <property type="protein sequence ID" value="KAF6811929.1"/>
    <property type="molecule type" value="Genomic_DNA"/>
</dbReference>
<comment type="caution">
    <text evidence="3">The sequence shown here is derived from an EMBL/GenBank/DDBJ whole genome shotgun (WGS) entry which is preliminary data.</text>
</comment>
<name>A0A8H6JEZ0_9PEZI</name>
<gene>
    <name evidence="3" type="ORF">CPLU01_15012</name>
</gene>
<dbReference type="Proteomes" id="UP000654918">
    <property type="component" value="Unassembled WGS sequence"/>
</dbReference>
<dbReference type="InterPro" id="IPR001810">
    <property type="entry name" value="F-box_dom"/>
</dbReference>
<dbReference type="Pfam" id="PF00646">
    <property type="entry name" value="F-box"/>
    <property type="match status" value="1"/>
</dbReference>
<feature type="domain" description="F-box" evidence="2">
    <location>
        <begin position="57"/>
        <end position="109"/>
    </location>
</feature>
<feature type="region of interest" description="Disordered" evidence="1">
    <location>
        <begin position="36"/>
        <end position="59"/>
    </location>
</feature>
<dbReference type="AlphaFoldDB" id="A0A8H6JEZ0"/>
<keyword evidence="4" id="KW-1185">Reference proteome</keyword>
<evidence type="ECO:0000313" key="3">
    <source>
        <dbReference type="EMBL" id="KAF6811929.1"/>
    </source>
</evidence>
<dbReference type="PROSITE" id="PS50181">
    <property type="entry name" value="FBOX"/>
    <property type="match status" value="1"/>
</dbReference>
<protein>
    <recommendedName>
        <fullName evidence="2">F-box domain-containing protein</fullName>
    </recommendedName>
</protein>
<accession>A0A8H6JEZ0</accession>
<evidence type="ECO:0000313" key="4">
    <source>
        <dbReference type="Proteomes" id="UP000654918"/>
    </source>
</evidence>
<evidence type="ECO:0000256" key="1">
    <source>
        <dbReference type="SAM" id="MobiDB-lite"/>
    </source>
</evidence>
<reference evidence="3" key="1">
    <citation type="journal article" date="2020" name="Phytopathology">
        <title>Genome Sequence Resources of Colletotrichum truncatum, C. plurivorum, C. musicola, and C. sojae: Four Species Pathogenic to Soybean (Glycine max).</title>
        <authorList>
            <person name="Rogerio F."/>
            <person name="Boufleur T.R."/>
            <person name="Ciampi-Guillardi M."/>
            <person name="Sukno S.A."/>
            <person name="Thon M.R."/>
            <person name="Massola Junior N.S."/>
            <person name="Baroncelli R."/>
        </authorList>
    </citation>
    <scope>NUCLEOTIDE SEQUENCE</scope>
    <source>
        <strain evidence="3">LFN00145</strain>
    </source>
</reference>
<proteinExistence type="predicted"/>
<evidence type="ECO:0000259" key="2">
    <source>
        <dbReference type="PROSITE" id="PS50181"/>
    </source>
</evidence>
<organism evidence="3 4">
    <name type="scientific">Colletotrichum plurivorum</name>
    <dbReference type="NCBI Taxonomy" id="2175906"/>
    <lineage>
        <taxon>Eukaryota</taxon>
        <taxon>Fungi</taxon>
        <taxon>Dikarya</taxon>
        <taxon>Ascomycota</taxon>
        <taxon>Pezizomycotina</taxon>
        <taxon>Sordariomycetes</taxon>
        <taxon>Hypocreomycetidae</taxon>
        <taxon>Glomerellales</taxon>
        <taxon>Glomerellaceae</taxon>
        <taxon>Colletotrichum</taxon>
        <taxon>Colletotrichum orchidearum species complex</taxon>
    </lineage>
</organism>
<sequence>MAQNHTATDQQEACKPQDLQAEDLVTYRPADYHGTEFLTGYSPKPLSSPESNDNDEPISLDKIPRELILMIMERLGPADLYVLRQTSTLFYSCFGDAAFCVRQKPFQSIPTQALCSDLSTGKPSLRDLTSEEALRAEEKLRAWQPIEFHCQTLLPAEKDQIRDILNRKNFCPDCTAHER</sequence>
<dbReference type="InterPro" id="IPR036047">
    <property type="entry name" value="F-box-like_dom_sf"/>
</dbReference>
<dbReference type="SUPFAM" id="SSF81383">
    <property type="entry name" value="F-box domain"/>
    <property type="match status" value="1"/>
</dbReference>